<gene>
    <name evidence="1" type="ORF">KEM09_04945</name>
</gene>
<dbReference type="Proteomes" id="UP000721861">
    <property type="component" value="Unassembled WGS sequence"/>
</dbReference>
<proteinExistence type="predicted"/>
<protein>
    <submittedName>
        <fullName evidence="1">Uncharacterized protein</fullName>
    </submittedName>
</protein>
<comment type="caution">
    <text evidence="1">The sequence shown here is derived from an EMBL/GenBank/DDBJ whole genome shotgun (WGS) entry which is preliminary data.</text>
</comment>
<evidence type="ECO:0000313" key="2">
    <source>
        <dbReference type="Proteomes" id="UP000721861"/>
    </source>
</evidence>
<evidence type="ECO:0000313" key="1">
    <source>
        <dbReference type="EMBL" id="MBS2210733.1"/>
    </source>
</evidence>
<reference evidence="1 2" key="1">
    <citation type="journal article" date="2014" name="Int. J. Syst. Evol. Microbiol.">
        <title>Carboxylicivirga gen. nov. in the family Marinilabiliaceae with two novel species, Carboxylicivirga mesophila sp. nov. and Carboxylicivirga taeanensis sp. nov., and reclassification of Cytophaga fermentans as Saccharicrinis fermentans gen. nov., comb. nov.</title>
        <authorList>
            <person name="Yang S.H."/>
            <person name="Seo H.S."/>
            <person name="Woo J.H."/>
            <person name="Oh H.M."/>
            <person name="Jang H."/>
            <person name="Lee J.H."/>
            <person name="Kim S.J."/>
            <person name="Kwon K.K."/>
        </authorList>
    </citation>
    <scope>NUCLEOTIDE SEQUENCE [LARGE SCALE GENOMIC DNA]</scope>
    <source>
        <strain evidence="1 2">JCM 18290</strain>
    </source>
</reference>
<dbReference type="EMBL" id="JAGUCN010000004">
    <property type="protein sequence ID" value="MBS2210733.1"/>
    <property type="molecule type" value="Genomic_DNA"/>
</dbReference>
<organism evidence="1 2">
    <name type="scientific">Carboxylicivirga mesophila</name>
    <dbReference type="NCBI Taxonomy" id="1166478"/>
    <lineage>
        <taxon>Bacteria</taxon>
        <taxon>Pseudomonadati</taxon>
        <taxon>Bacteroidota</taxon>
        <taxon>Bacteroidia</taxon>
        <taxon>Marinilabiliales</taxon>
        <taxon>Marinilabiliaceae</taxon>
        <taxon>Carboxylicivirga</taxon>
    </lineage>
</organism>
<sequence>MKIPFFILCLFITCSISATNELDALVKERIKESANRFFESNDVLQISVKADFKAIRADRDRSTNEYHTASIEYTDGDDTLSVPVKIKTRGNFRLKEENCDFPPLRFKFKTRDAINTAFEGQDKLKLVTHCRDTSQTMQETMLREFLVYRLYNNISERSLRVRLVKVKYIDINYGEELNKYGFFIESIEQMAERLGLEEIEMANLTQEQLIEDNILQVALFNYMIGNTDWSIPKLHNVALLRDERHAPPIAVPYDFDMSEFVDACYMKVYMGRELIESRYKGKKVSIDALEKAIAHYQAKKNDLVTTVLEFEPLDLKSRQECIKLIDSFYHVLADRQAYRKAFIAEAVK</sequence>
<keyword evidence="2" id="KW-1185">Reference proteome</keyword>
<dbReference type="RefSeq" id="WP_212226312.1">
    <property type="nucleotide sequence ID" value="NZ_JAGUCN010000004.1"/>
</dbReference>
<name>A0ABS5K6X6_9BACT</name>
<accession>A0ABS5K6X6</accession>